<dbReference type="Proteomes" id="UP001152795">
    <property type="component" value="Unassembled WGS sequence"/>
</dbReference>
<evidence type="ECO:0000313" key="2">
    <source>
        <dbReference type="EMBL" id="CAB4024809.1"/>
    </source>
</evidence>
<dbReference type="AlphaFoldDB" id="A0A7D9L362"/>
<gene>
    <name evidence="2" type="ORF">PACLA_8A001999</name>
</gene>
<keyword evidence="3" id="KW-1185">Reference proteome</keyword>
<keyword evidence="1" id="KW-1015">Disulfide bond</keyword>
<dbReference type="PANTHER" id="PTHR24543:SF291">
    <property type="entry name" value="SMOKE ALARM, ISOFORM D"/>
    <property type="match status" value="1"/>
</dbReference>
<dbReference type="SUPFAM" id="SSF49785">
    <property type="entry name" value="Galactose-binding domain-like"/>
    <property type="match status" value="1"/>
</dbReference>
<name>A0A7D9L362_PARCT</name>
<dbReference type="FunFam" id="2.60.120.260:FF:000002">
    <property type="entry name" value="Coagulation factor VIII"/>
    <property type="match status" value="1"/>
</dbReference>
<dbReference type="InterPro" id="IPR008979">
    <property type="entry name" value="Galactose-bd-like_sf"/>
</dbReference>
<dbReference type="Gene3D" id="2.60.120.260">
    <property type="entry name" value="Galactose-binding domain-like"/>
    <property type="match status" value="1"/>
</dbReference>
<proteinExistence type="predicted"/>
<comment type="caution">
    <text evidence="2">The sequence shown here is derived from an EMBL/GenBank/DDBJ whole genome shotgun (WGS) entry which is preliminary data.</text>
</comment>
<dbReference type="PROSITE" id="PS01285">
    <property type="entry name" value="FA58C_1"/>
    <property type="match status" value="1"/>
</dbReference>
<protein>
    <submittedName>
        <fullName evidence="2">Uncharacterized protein</fullName>
    </submittedName>
</protein>
<dbReference type="CDD" id="cd00057">
    <property type="entry name" value="FA58C"/>
    <property type="match status" value="1"/>
</dbReference>
<evidence type="ECO:0000256" key="1">
    <source>
        <dbReference type="ARBA" id="ARBA00023157"/>
    </source>
</evidence>
<dbReference type="InterPro" id="IPR000421">
    <property type="entry name" value="FA58C"/>
</dbReference>
<reference evidence="2" key="1">
    <citation type="submission" date="2020-04" db="EMBL/GenBank/DDBJ databases">
        <authorList>
            <person name="Alioto T."/>
            <person name="Alioto T."/>
            <person name="Gomez Garrido J."/>
        </authorList>
    </citation>
    <scope>NUCLEOTIDE SEQUENCE</scope>
    <source>
        <strain evidence="2">A484AB</strain>
    </source>
</reference>
<evidence type="ECO:0000313" key="3">
    <source>
        <dbReference type="Proteomes" id="UP001152795"/>
    </source>
</evidence>
<dbReference type="SMART" id="SM00231">
    <property type="entry name" value="FA58C"/>
    <property type="match status" value="1"/>
</dbReference>
<dbReference type="Pfam" id="PF00754">
    <property type="entry name" value="F5_F8_type_C"/>
    <property type="match status" value="1"/>
</dbReference>
<dbReference type="EMBL" id="CACRXK020013249">
    <property type="protein sequence ID" value="CAB4024809.1"/>
    <property type="molecule type" value="Genomic_DNA"/>
</dbReference>
<dbReference type="OrthoDB" id="6049633at2759"/>
<accession>A0A7D9L362</accession>
<dbReference type="PANTHER" id="PTHR24543">
    <property type="entry name" value="MULTICOPPER OXIDASE-RELATED"/>
    <property type="match status" value="1"/>
</dbReference>
<dbReference type="PROSITE" id="PS50022">
    <property type="entry name" value="FA58C_3"/>
    <property type="match status" value="1"/>
</dbReference>
<organism evidence="2 3">
    <name type="scientific">Paramuricea clavata</name>
    <name type="common">Red gorgonian</name>
    <name type="synonym">Violescent sea-whip</name>
    <dbReference type="NCBI Taxonomy" id="317549"/>
    <lineage>
        <taxon>Eukaryota</taxon>
        <taxon>Metazoa</taxon>
        <taxon>Cnidaria</taxon>
        <taxon>Anthozoa</taxon>
        <taxon>Octocorallia</taxon>
        <taxon>Malacalcyonacea</taxon>
        <taxon>Plexauridae</taxon>
        <taxon>Paramuricea</taxon>
    </lineage>
</organism>
<sequence length="148" mass="16448">MESGKIPDNAITASSIYPHAQYNPSYARLKKASSSCSWTPTGQGRVGSWLQVDLGKLTTVTGIATQGTCYGANEWTTSYSISYSTEGNTWSFYVQSGNVVKVFQANADKNSIVTHSFKNPIHARYMRVLPKSWSSYPTMRLEYYGCPY</sequence>